<proteinExistence type="inferred from homology"/>
<dbReference type="SUPFAM" id="SSF53335">
    <property type="entry name" value="S-adenosyl-L-methionine-dependent methyltransferases"/>
    <property type="match status" value="2"/>
</dbReference>
<reference evidence="8 9" key="1">
    <citation type="submission" date="2019-01" db="EMBL/GenBank/DDBJ databases">
        <authorList>
            <person name="Chen W.-M."/>
        </authorList>
    </citation>
    <scope>NUCLEOTIDE SEQUENCE [LARGE SCALE GENOMIC DNA]</scope>
    <source>
        <strain evidence="8 9">TER-1</strain>
    </source>
</reference>
<evidence type="ECO:0000256" key="6">
    <source>
        <dbReference type="ARBA" id="ARBA00047422"/>
    </source>
</evidence>
<dbReference type="GO" id="GO:0003886">
    <property type="term" value="F:DNA (cytosine-5-)-methyltransferase activity"/>
    <property type="evidence" value="ECO:0007669"/>
    <property type="project" value="UniProtKB-EC"/>
</dbReference>
<dbReference type="Gene3D" id="3.90.120.10">
    <property type="entry name" value="DNA Methylase, subunit A, domain 2"/>
    <property type="match status" value="1"/>
</dbReference>
<evidence type="ECO:0000313" key="9">
    <source>
        <dbReference type="Proteomes" id="UP000286997"/>
    </source>
</evidence>
<dbReference type="PRINTS" id="PR00105">
    <property type="entry name" value="C5METTRFRASE"/>
</dbReference>
<dbReference type="PANTHER" id="PTHR10629:SF52">
    <property type="entry name" value="DNA (CYTOSINE-5)-METHYLTRANSFERASE 1"/>
    <property type="match status" value="1"/>
</dbReference>
<dbReference type="GO" id="GO:0032259">
    <property type="term" value="P:methylation"/>
    <property type="evidence" value="ECO:0007669"/>
    <property type="project" value="UniProtKB-KW"/>
</dbReference>
<dbReference type="InterPro" id="IPR050390">
    <property type="entry name" value="C5-Methyltransferase"/>
</dbReference>
<comment type="catalytic activity">
    <reaction evidence="6">
        <text>a 2'-deoxycytidine in DNA + S-adenosyl-L-methionine = a 5-methyl-2'-deoxycytidine in DNA + S-adenosyl-L-homocysteine + H(+)</text>
        <dbReference type="Rhea" id="RHEA:13681"/>
        <dbReference type="Rhea" id="RHEA-COMP:11369"/>
        <dbReference type="Rhea" id="RHEA-COMP:11370"/>
        <dbReference type="ChEBI" id="CHEBI:15378"/>
        <dbReference type="ChEBI" id="CHEBI:57856"/>
        <dbReference type="ChEBI" id="CHEBI:59789"/>
        <dbReference type="ChEBI" id="CHEBI:85452"/>
        <dbReference type="ChEBI" id="CHEBI:85454"/>
        <dbReference type="EC" id="2.1.1.37"/>
    </reaction>
</comment>
<dbReference type="InterPro" id="IPR001525">
    <property type="entry name" value="C5_MeTfrase"/>
</dbReference>
<dbReference type="PANTHER" id="PTHR10629">
    <property type="entry name" value="CYTOSINE-SPECIFIC METHYLTRANSFERASE"/>
    <property type="match status" value="1"/>
</dbReference>
<dbReference type="OrthoDB" id="9813719at2"/>
<dbReference type="GO" id="GO:0009307">
    <property type="term" value="P:DNA restriction-modification system"/>
    <property type="evidence" value="ECO:0007669"/>
    <property type="project" value="UniProtKB-KW"/>
</dbReference>
<evidence type="ECO:0000313" key="8">
    <source>
        <dbReference type="EMBL" id="RVU15201.1"/>
    </source>
</evidence>
<organism evidence="8 9">
    <name type="scientific">Methylobacterium oryzihabitans</name>
    <dbReference type="NCBI Taxonomy" id="2499852"/>
    <lineage>
        <taxon>Bacteria</taxon>
        <taxon>Pseudomonadati</taxon>
        <taxon>Pseudomonadota</taxon>
        <taxon>Alphaproteobacteria</taxon>
        <taxon>Hyphomicrobiales</taxon>
        <taxon>Methylobacteriaceae</taxon>
        <taxon>Methylobacterium</taxon>
    </lineage>
</organism>
<name>A0A3S2V5Z2_9HYPH</name>
<keyword evidence="4 7" id="KW-0949">S-adenosyl-L-methionine</keyword>
<dbReference type="EMBL" id="SACP01000023">
    <property type="protein sequence ID" value="RVU15201.1"/>
    <property type="molecule type" value="Genomic_DNA"/>
</dbReference>
<gene>
    <name evidence="8" type="ORF">EOE48_20550</name>
</gene>
<keyword evidence="3 7" id="KW-0808">Transferase</keyword>
<evidence type="ECO:0000256" key="2">
    <source>
        <dbReference type="ARBA" id="ARBA00022603"/>
    </source>
</evidence>
<comment type="similarity">
    <text evidence="7">Belongs to the class I-like SAM-binding methyltransferase superfamily. C5-methyltransferase family.</text>
</comment>
<keyword evidence="9" id="KW-1185">Reference proteome</keyword>
<protein>
    <recommendedName>
        <fullName evidence="1">DNA (cytosine-5-)-methyltransferase</fullName>
        <ecNumber evidence="1">2.1.1.37</ecNumber>
    </recommendedName>
</protein>
<dbReference type="Pfam" id="PF00145">
    <property type="entry name" value="DNA_methylase"/>
    <property type="match status" value="1"/>
</dbReference>
<keyword evidence="2 7" id="KW-0489">Methyltransferase</keyword>
<dbReference type="GO" id="GO:0003677">
    <property type="term" value="F:DNA binding"/>
    <property type="evidence" value="ECO:0007669"/>
    <property type="project" value="TreeGrafter"/>
</dbReference>
<dbReference type="Gene3D" id="3.40.50.150">
    <property type="entry name" value="Vaccinia Virus protein VP39"/>
    <property type="match status" value="1"/>
</dbReference>
<keyword evidence="5" id="KW-0680">Restriction system</keyword>
<evidence type="ECO:0000256" key="4">
    <source>
        <dbReference type="ARBA" id="ARBA00022691"/>
    </source>
</evidence>
<feature type="active site" evidence="7">
    <location>
        <position position="79"/>
    </location>
</feature>
<evidence type="ECO:0000256" key="7">
    <source>
        <dbReference type="PROSITE-ProRule" id="PRU01016"/>
    </source>
</evidence>
<dbReference type="Proteomes" id="UP000286997">
    <property type="component" value="Unassembled WGS sequence"/>
</dbReference>
<comment type="caution">
    <text evidence="8">The sequence shown here is derived from an EMBL/GenBank/DDBJ whole genome shotgun (WGS) entry which is preliminary data.</text>
</comment>
<dbReference type="RefSeq" id="WP_127732634.1">
    <property type="nucleotide sequence ID" value="NZ_SACP01000023.1"/>
</dbReference>
<accession>A0A3S2V5Z2</accession>
<evidence type="ECO:0000256" key="5">
    <source>
        <dbReference type="ARBA" id="ARBA00022747"/>
    </source>
</evidence>
<evidence type="ECO:0000256" key="3">
    <source>
        <dbReference type="ARBA" id="ARBA00022679"/>
    </source>
</evidence>
<sequence length="716" mass="76751">MTRELVIDSFAGGGGASEGIRAAIGRDPDYALNHDAKALAMHRINHPGTVHIEEDVWNVDAVALCDGRPVGLLWMSPDCKHFSKAKGGKPREKAIRGLAWVGVRWVKSLPKRQRPRLVFLENVEEFADWGPVLEDGKPCPVHRGATFKAFVGAWEAMGYVVEWRELRACDYGAPTIRKRLFLIARRDGKPIVWPEPTHGDPKSEAVRSGRLKPWRTAAEIIDWSLPCPSIFDTSEEIRAKHGVRAIRPLADNTMARIAKGTMRYVVNAARPFLVRINHGDSRGRRDRGLDEPMPTATHFGGDALVTPFVSYAQQGGRHRDIADPLHTITASAKDHNAIVAPFVTRFNTGAVGRALDEPINTITSHASETHGGGAAPLGIVCPHLMTMRNADKPYTAADEPTHTVTAGGAGLSLVSPFLVPRYGERPGQEPRTRAVDEPAPVIVPTGNEGSLAAVSMIRHFGASVGSAADDPVGTITAGGAGKAGVVAAFLAQHNATRPGHGADEPVSTIMSDGCRQGVVAGFLAQHNGGMVGHDAREPVSTISLKGSQQQIVAAHMLNLRGSDRRDSPMGAPAPTITGGGNHAAAVYAFLAKYYGSGAPSQAADDPLHTVTTKPRHGVVTVTIQGQPYAIVDIGMRMLSTRERFLAQGFQPDYVIDRGELDDGTIIPLTGEEQGRMCGNSVVPQLAEALVRANYREADARPRPVRESAPMPLFAAE</sequence>
<evidence type="ECO:0000256" key="1">
    <source>
        <dbReference type="ARBA" id="ARBA00011975"/>
    </source>
</evidence>
<dbReference type="EC" id="2.1.1.37" evidence="1"/>
<dbReference type="InterPro" id="IPR029063">
    <property type="entry name" value="SAM-dependent_MTases_sf"/>
</dbReference>
<dbReference type="PROSITE" id="PS51679">
    <property type="entry name" value="SAM_MT_C5"/>
    <property type="match status" value="1"/>
</dbReference>
<dbReference type="AlphaFoldDB" id="A0A3S2V5Z2"/>
<dbReference type="GO" id="GO:0044027">
    <property type="term" value="P:negative regulation of gene expression via chromosomal CpG island methylation"/>
    <property type="evidence" value="ECO:0007669"/>
    <property type="project" value="TreeGrafter"/>
</dbReference>